<dbReference type="SMART" id="SM00587">
    <property type="entry name" value="CHK"/>
    <property type="match status" value="1"/>
</dbReference>
<evidence type="ECO:0000259" key="1">
    <source>
        <dbReference type="SMART" id="SM00587"/>
    </source>
</evidence>
<dbReference type="InterPro" id="IPR012877">
    <property type="entry name" value="Dhs-27"/>
</dbReference>
<organism evidence="2 3">
    <name type="scientific">Mesorhabditis belari</name>
    <dbReference type="NCBI Taxonomy" id="2138241"/>
    <lineage>
        <taxon>Eukaryota</taxon>
        <taxon>Metazoa</taxon>
        <taxon>Ecdysozoa</taxon>
        <taxon>Nematoda</taxon>
        <taxon>Chromadorea</taxon>
        <taxon>Rhabditida</taxon>
        <taxon>Rhabditina</taxon>
        <taxon>Rhabditomorpha</taxon>
        <taxon>Rhabditoidea</taxon>
        <taxon>Rhabditidae</taxon>
        <taxon>Mesorhabditinae</taxon>
        <taxon>Mesorhabditis</taxon>
    </lineage>
</organism>
<dbReference type="AlphaFoldDB" id="A0AAF3E9V7"/>
<proteinExistence type="predicted"/>
<sequence>MTTGEKEEPIIETPIPDPSFILETPMKWEIVEKDLQKHFNTDAKFGVNKSAQKFGVNQGYVSKIALVDFDWTKDQERLPKKGIIKITDVSGLRDMCELVLQKKFEDVEKQAAEIHDNEMKIYLLMRDQWKCDRELRMPLFYSGRAFGEDGVKAGYIALEFIDGGIVRHVYHNVQLESCEDVFRILAKLGAKGLRDQKTVEEYKLEFIVQMFKDAFSVEKVRAGLPSLTKYAPNMEQHLDFISTKLEALADMDNYQKLLDESCPIKMLCHGDLWTANVIWEKDQNGLYRLKKLIDWQLPHAGSPVGDIVRFLNSALSGKVKHENRHRLIQLYYDTLVAECGDEVKVPFTVEMLNEGYEKLIPIVTIPVLPFFAGMIEMILKTVPEDEKQEAEEVFLDKLRTSIEEAVEYTRKWY</sequence>
<dbReference type="InterPro" id="IPR011009">
    <property type="entry name" value="Kinase-like_dom_sf"/>
</dbReference>
<dbReference type="PANTHER" id="PTHR23020">
    <property type="entry name" value="UNCHARACTERIZED NUCLEAR HORMONE RECEPTOR-RELATED"/>
    <property type="match status" value="1"/>
</dbReference>
<evidence type="ECO:0000313" key="3">
    <source>
        <dbReference type="WBParaSite" id="MBELARI_LOCUS10702"/>
    </source>
</evidence>
<keyword evidence="2" id="KW-1185">Reference proteome</keyword>
<evidence type="ECO:0000313" key="2">
    <source>
        <dbReference type="Proteomes" id="UP000887575"/>
    </source>
</evidence>
<dbReference type="SUPFAM" id="SSF56112">
    <property type="entry name" value="Protein kinase-like (PK-like)"/>
    <property type="match status" value="1"/>
</dbReference>
<accession>A0AAF3E9V7</accession>
<protein>
    <submittedName>
        <fullName evidence="3">CHK kinase-like domain-containing protein</fullName>
    </submittedName>
</protein>
<dbReference type="PANTHER" id="PTHR23020:SF8">
    <property type="entry name" value="CHK KINASE-LIKE DOMAIN-CONTAINING PROTEIN"/>
    <property type="match status" value="1"/>
</dbReference>
<dbReference type="InterPro" id="IPR015897">
    <property type="entry name" value="CHK_kinase-like"/>
</dbReference>
<reference evidence="3" key="1">
    <citation type="submission" date="2024-02" db="UniProtKB">
        <authorList>
            <consortium name="WormBaseParasite"/>
        </authorList>
    </citation>
    <scope>IDENTIFICATION</scope>
</reference>
<feature type="domain" description="CHK kinase-like" evidence="1">
    <location>
        <begin position="155"/>
        <end position="341"/>
    </location>
</feature>
<dbReference type="WBParaSite" id="MBELARI_LOCUS10702">
    <property type="protein sequence ID" value="MBELARI_LOCUS10702"/>
    <property type="gene ID" value="MBELARI_LOCUS10702"/>
</dbReference>
<name>A0AAF3E9V7_9BILA</name>
<dbReference type="Pfam" id="PF07914">
    <property type="entry name" value="DUF1679"/>
    <property type="match status" value="1"/>
</dbReference>
<dbReference type="Proteomes" id="UP000887575">
    <property type="component" value="Unassembled WGS sequence"/>
</dbReference>
<dbReference type="Gene3D" id="3.90.1200.10">
    <property type="match status" value="1"/>
</dbReference>
<dbReference type="InterPro" id="IPR052961">
    <property type="entry name" value="Oxido-Kinase-like_Enzymes"/>
</dbReference>